<dbReference type="PANTHER" id="PTHR11596">
    <property type="entry name" value="ALKALINE PHOSPHATASE"/>
    <property type="match status" value="1"/>
</dbReference>
<comment type="cofactor">
    <cofactor evidence="8">
        <name>Mg(2+)</name>
        <dbReference type="ChEBI" id="CHEBI:18420"/>
    </cofactor>
    <text evidence="8">Binds 1 Mg(2+) ion.</text>
</comment>
<evidence type="ECO:0000256" key="8">
    <source>
        <dbReference type="PIRSR" id="PIRSR601952-2"/>
    </source>
</evidence>
<dbReference type="PRINTS" id="PR00113">
    <property type="entry name" value="ALKPHPHTASE"/>
</dbReference>
<evidence type="ECO:0000313" key="12">
    <source>
        <dbReference type="EMBL" id="MDB0580692.1"/>
    </source>
</evidence>
<evidence type="ECO:0000256" key="4">
    <source>
        <dbReference type="ARBA" id="ARBA00022801"/>
    </source>
</evidence>
<evidence type="ECO:0000256" key="1">
    <source>
        <dbReference type="ARBA" id="ARBA00005984"/>
    </source>
</evidence>
<dbReference type="SMART" id="SM00098">
    <property type="entry name" value="alkPPc"/>
    <property type="match status" value="1"/>
</dbReference>
<dbReference type="PROSITE" id="PS00123">
    <property type="entry name" value="ALKALINE_PHOSPHATASE"/>
    <property type="match status" value="1"/>
</dbReference>
<feature type="active site" description="Phosphoserine intermediate" evidence="7">
    <location>
        <position position="101"/>
    </location>
</feature>
<evidence type="ECO:0000313" key="14">
    <source>
        <dbReference type="Proteomes" id="UP000527860"/>
    </source>
</evidence>
<protein>
    <submittedName>
        <fullName evidence="11">Alkaline phosphatase</fullName>
    </submittedName>
</protein>
<dbReference type="InterPro" id="IPR017850">
    <property type="entry name" value="Alkaline_phosphatase_core_sf"/>
</dbReference>
<keyword evidence="3 8" id="KW-0479">Metal-binding</keyword>
<dbReference type="AlphaFoldDB" id="A0A0C2E5G8"/>
<evidence type="ECO:0000256" key="3">
    <source>
        <dbReference type="ARBA" id="ARBA00022723"/>
    </source>
</evidence>
<dbReference type="RefSeq" id="WP_040106055.1">
    <property type="nucleotide sequence ID" value="NZ_JABEVU030000001.1"/>
</dbReference>
<reference evidence="12 14" key="4">
    <citation type="submission" date="2022-12" db="EMBL/GenBank/DDBJ databases">
        <title>Genome analysis and biological profiling of marine Salinicoccus roseus MOSEL-ME25.</title>
        <authorList>
            <person name="Mirza F.T."/>
            <person name="Xie Y."/>
            <person name="Shinwari Z.K."/>
        </authorList>
    </citation>
    <scope>NUCLEOTIDE SEQUENCE [LARGE SCALE GENOMIC DNA]</scope>
    <source>
        <strain evidence="12 14">MOSEL-ME25</strain>
    </source>
</reference>
<feature type="binding site" evidence="8">
    <location>
        <position position="284"/>
    </location>
    <ligand>
        <name>Zn(2+)</name>
        <dbReference type="ChEBI" id="CHEBI:29105"/>
        <label>2</label>
    </ligand>
</feature>
<evidence type="ECO:0000256" key="5">
    <source>
        <dbReference type="ARBA" id="ARBA00022833"/>
    </source>
</evidence>
<reference evidence="11 13" key="1">
    <citation type="submission" date="2015-01" db="EMBL/GenBank/DDBJ databases">
        <title>Genome sequences of high lactate-tolerant strain Salinicoccus roseus W12 with industrial interest.</title>
        <authorList>
            <person name="Wang H."/>
            <person name="Yu B."/>
        </authorList>
    </citation>
    <scope>NUCLEOTIDE SEQUENCE [LARGE SCALE GENOMIC DNA]</scope>
    <source>
        <strain evidence="11 13">W12</strain>
    </source>
</reference>
<dbReference type="STRING" id="45670.SN16_07750"/>
<evidence type="ECO:0000313" key="13">
    <source>
        <dbReference type="Proteomes" id="UP000031546"/>
    </source>
</evidence>
<dbReference type="EMBL" id="JABEVU030000001">
    <property type="protein sequence ID" value="MDB0580692.1"/>
    <property type="molecule type" value="Genomic_DNA"/>
</dbReference>
<dbReference type="Gene3D" id="1.10.60.40">
    <property type="match status" value="1"/>
</dbReference>
<feature type="binding site" evidence="8">
    <location>
        <position position="152"/>
    </location>
    <ligand>
        <name>Mg(2+)</name>
        <dbReference type="ChEBI" id="CHEBI:18420"/>
    </ligand>
</feature>
<dbReference type="CDD" id="cd16012">
    <property type="entry name" value="ALP"/>
    <property type="match status" value="1"/>
</dbReference>
<feature type="binding site" evidence="8">
    <location>
        <position position="419"/>
    </location>
    <ligand>
        <name>Zn(2+)</name>
        <dbReference type="ChEBI" id="CHEBI:29105"/>
        <label>2</label>
    </ligand>
</feature>
<dbReference type="SUPFAM" id="SSF53649">
    <property type="entry name" value="Alkaline phosphatase-like"/>
    <property type="match status" value="1"/>
</dbReference>
<dbReference type="Proteomes" id="UP000527860">
    <property type="component" value="Unassembled WGS sequence"/>
</dbReference>
<dbReference type="Gene3D" id="3.40.720.10">
    <property type="entry name" value="Alkaline Phosphatase, subunit A"/>
    <property type="match status" value="1"/>
</dbReference>
<evidence type="ECO:0000256" key="9">
    <source>
        <dbReference type="RuleBase" id="RU003946"/>
    </source>
</evidence>
<feature type="binding site" evidence="8">
    <location>
        <position position="154"/>
    </location>
    <ligand>
        <name>Mg(2+)</name>
        <dbReference type="ChEBI" id="CHEBI:18420"/>
    </ligand>
</feature>
<reference evidence="14" key="2">
    <citation type="submission" date="2020-04" db="EMBL/GenBank/DDBJ databases">
        <title>Genome analysis and biological profiling of marine Cellulosimicrobium funkei MOSEL-ME6.</title>
        <authorList>
            <person name="Tanveer F."/>
            <person name="Xie Y."/>
            <person name="Shinwari Z.K."/>
        </authorList>
    </citation>
    <scope>NUCLEOTIDE SEQUENCE [LARGE SCALE GENOMIC DNA]</scope>
    <source>
        <strain evidence="14">MOSEL-ME25</strain>
    </source>
</reference>
<evidence type="ECO:0000256" key="7">
    <source>
        <dbReference type="PIRSR" id="PIRSR601952-1"/>
    </source>
</evidence>
<feature type="binding site" evidence="8">
    <location>
        <position position="275"/>
    </location>
    <ligand>
        <name>Mg(2+)</name>
        <dbReference type="ChEBI" id="CHEBI:18420"/>
    </ligand>
</feature>
<comment type="similarity">
    <text evidence="1 9">Belongs to the alkaline phosphatase family.</text>
</comment>
<dbReference type="Proteomes" id="UP000031546">
    <property type="component" value="Unassembled WGS sequence"/>
</dbReference>
<dbReference type="EMBL" id="JXII01000006">
    <property type="protein sequence ID" value="KIH70597.1"/>
    <property type="molecule type" value="Genomic_DNA"/>
</dbReference>
<dbReference type="OrthoDB" id="9794455at2"/>
<keyword evidence="2" id="KW-0597">Phosphoprotein</keyword>
<accession>A0A0C2E5G8</accession>
<dbReference type="Pfam" id="PF00245">
    <property type="entry name" value="Alk_phosphatase"/>
    <property type="match status" value="1"/>
</dbReference>
<gene>
    <name evidence="12" type="ORF">F7P68_0009125</name>
    <name evidence="11" type="ORF">SN16_07750</name>
</gene>
<reference evidence="12" key="3">
    <citation type="submission" date="2020-04" db="EMBL/GenBank/DDBJ databases">
        <authorList>
            <person name="Tanveer F."/>
            <person name="Xie Y."/>
            <person name="Shinwari Z.K."/>
        </authorList>
    </citation>
    <scope>NUCLEOTIDE SEQUENCE</scope>
    <source>
        <strain evidence="12">MOSEL-ME25</strain>
    </source>
</reference>
<keyword evidence="14" id="KW-1185">Reference proteome</keyword>
<proteinExistence type="inferred from homology"/>
<feature type="signal peptide" evidence="10">
    <location>
        <begin position="1"/>
        <end position="26"/>
    </location>
</feature>
<name>A0A0C2E5G8_9STAP</name>
<dbReference type="PANTHER" id="PTHR11596:SF5">
    <property type="entry name" value="ALKALINE PHOSPHATASE"/>
    <property type="match status" value="1"/>
</dbReference>
<feature type="binding site" evidence="8">
    <location>
        <position position="52"/>
    </location>
    <ligand>
        <name>Mg(2+)</name>
        <dbReference type="ChEBI" id="CHEBI:18420"/>
    </ligand>
</feature>
<evidence type="ECO:0000313" key="11">
    <source>
        <dbReference type="EMBL" id="KIH70597.1"/>
    </source>
</evidence>
<feature type="binding site" evidence="8">
    <location>
        <position position="323"/>
    </location>
    <ligand>
        <name>Zn(2+)</name>
        <dbReference type="ChEBI" id="CHEBI:29105"/>
        <label>2</label>
    </ligand>
</feature>
<evidence type="ECO:0000256" key="6">
    <source>
        <dbReference type="ARBA" id="ARBA00022842"/>
    </source>
</evidence>
<evidence type="ECO:0000256" key="2">
    <source>
        <dbReference type="ARBA" id="ARBA00022553"/>
    </source>
</evidence>
<dbReference type="GeneID" id="77845446"/>
<sequence length="455" mass="49710">MKKWFIASLLTLFVLASVFGSNPATAAGGGSGSQGADQDSDTPKNVIYLIGDGMGVTYNTAYRYYKNGGFSEDMADTEFDHHLVGQQKTHPHDEEENITDSAASATAMATGSKTYNNAIAVDHDLNELETALEVAKASDKSTGLVATSEITHATPASFGAHDESRHNHAEIADDYFDERINDQMKVDVLLGGGIEYFDREDRNLIEEFQNEGYDFVSNAQEMQQSQNSQLLGLFSEGGLPKKWDRTEETPSLENMTQTAIDTLSQDEEGFFLMVEGSQIDWAGHANDIAGAMSEMEDFEAAFAAAIDFAEQDGETLVVATADHNTGGFSLGLDGEYNWNAEPLHEMHRTPEFITEEILETEDIEGTVDAYIDWALTSEEIGALEEALLLPTADRSGEVEGIIKDAVDKRTFTGWTTSGHTGEDVNVYAYGPGKDNFQGLTDNIEHGDFLKSFMAQ</sequence>
<keyword evidence="10" id="KW-0732">Signal</keyword>
<feature type="binding site" evidence="8">
    <location>
        <position position="322"/>
    </location>
    <ligand>
        <name>Zn(2+)</name>
        <dbReference type="ChEBI" id="CHEBI:29105"/>
        <label>2</label>
    </ligand>
</feature>
<comment type="cofactor">
    <cofactor evidence="8">
        <name>Zn(2+)</name>
        <dbReference type="ChEBI" id="CHEBI:29105"/>
    </cofactor>
    <text evidence="8">Binds 2 Zn(2+) ions.</text>
</comment>
<dbReference type="GO" id="GO:0004035">
    <property type="term" value="F:alkaline phosphatase activity"/>
    <property type="evidence" value="ECO:0007669"/>
    <property type="project" value="TreeGrafter"/>
</dbReference>
<keyword evidence="4" id="KW-0378">Hydrolase</keyword>
<keyword evidence="6 8" id="KW-0460">Magnesium</keyword>
<dbReference type="GO" id="GO:0046872">
    <property type="term" value="F:metal ion binding"/>
    <property type="evidence" value="ECO:0007669"/>
    <property type="project" value="UniProtKB-KW"/>
</dbReference>
<evidence type="ECO:0000256" key="10">
    <source>
        <dbReference type="SAM" id="SignalP"/>
    </source>
</evidence>
<feature type="binding site" evidence="8">
    <location>
        <position position="52"/>
    </location>
    <ligand>
        <name>Zn(2+)</name>
        <dbReference type="ChEBI" id="CHEBI:29105"/>
        <label>2</label>
    </ligand>
</feature>
<comment type="caution">
    <text evidence="11">The sequence shown here is derived from an EMBL/GenBank/DDBJ whole genome shotgun (WGS) entry which is preliminary data.</text>
</comment>
<organism evidence="11 13">
    <name type="scientific">Salinicoccus roseus</name>
    <dbReference type="NCBI Taxonomy" id="45670"/>
    <lineage>
        <taxon>Bacteria</taxon>
        <taxon>Bacillati</taxon>
        <taxon>Bacillota</taxon>
        <taxon>Bacilli</taxon>
        <taxon>Bacillales</taxon>
        <taxon>Staphylococcaceae</taxon>
        <taxon>Salinicoccus</taxon>
    </lineage>
</organism>
<feature type="binding site" evidence="8">
    <location>
        <position position="280"/>
    </location>
    <ligand>
        <name>Zn(2+)</name>
        <dbReference type="ChEBI" id="CHEBI:29105"/>
        <label>2</label>
    </ligand>
</feature>
<feature type="chain" id="PRO_5002147759" evidence="10">
    <location>
        <begin position="27"/>
        <end position="455"/>
    </location>
</feature>
<dbReference type="InterPro" id="IPR018299">
    <property type="entry name" value="Alkaline_phosphatase_AS"/>
</dbReference>
<dbReference type="InterPro" id="IPR001952">
    <property type="entry name" value="Alkaline_phosphatase"/>
</dbReference>
<keyword evidence="5 8" id="KW-0862">Zinc</keyword>